<evidence type="ECO:0000256" key="1">
    <source>
        <dbReference type="ARBA" id="ARBA00022679"/>
    </source>
</evidence>
<dbReference type="Pfam" id="PF00132">
    <property type="entry name" value="Hexapep"/>
    <property type="match status" value="1"/>
</dbReference>
<dbReference type="InterPro" id="IPR013691">
    <property type="entry name" value="MeTrfase_14"/>
</dbReference>
<evidence type="ECO:0000256" key="2">
    <source>
        <dbReference type="ARBA" id="ARBA00022737"/>
    </source>
</evidence>
<proteinExistence type="predicted"/>
<dbReference type="PROSITE" id="PS00101">
    <property type="entry name" value="HEXAPEP_TRANSFERASES"/>
    <property type="match status" value="1"/>
</dbReference>
<dbReference type="Gene3D" id="2.160.10.10">
    <property type="entry name" value="Hexapeptide repeat proteins"/>
    <property type="match status" value="1"/>
</dbReference>
<dbReference type="CDD" id="cd03349">
    <property type="entry name" value="LbH_XAT"/>
    <property type="match status" value="1"/>
</dbReference>
<dbReference type="InterPro" id="IPR029063">
    <property type="entry name" value="SAM-dependent_MTases_sf"/>
</dbReference>
<organism evidence="4 5">
    <name type="scientific">Paenibacillus arenosi</name>
    <dbReference type="NCBI Taxonomy" id="2774142"/>
    <lineage>
        <taxon>Bacteria</taxon>
        <taxon>Bacillati</taxon>
        <taxon>Bacillota</taxon>
        <taxon>Bacilli</taxon>
        <taxon>Bacillales</taxon>
        <taxon>Paenibacillaceae</taxon>
        <taxon>Paenibacillus</taxon>
    </lineage>
</organism>
<name>A0ABR9AVC5_9BACL</name>
<protein>
    <submittedName>
        <fullName evidence="4">Antibiotic acetyltransferase</fullName>
    </submittedName>
</protein>
<dbReference type="InterPro" id="IPR018357">
    <property type="entry name" value="Hexapep_transf_CS"/>
</dbReference>
<dbReference type="InterPro" id="IPR050179">
    <property type="entry name" value="Trans_hexapeptide_repeat"/>
</dbReference>
<sequence>MVELLIKIEPQLANKKIVVFGAGIGGKYVVSALRILALQIEYCLDNDPAKHNEQLLGVEIKHPNILNSEAHEDVAVIIASIYYEEISKQLEQVGLKENVHYYNISLHSKRSANQDARVERVLNGVTIGKYSYGVDRHCYPGTLLKSVGAFCSINEHALIGMKNHPTSHISTHPFLYREKGMLEGIEAIPCGILDEYGSEILDIDMVANNEPIIIGNDVWIGAGVIVLPSVKIGNGAIIGAGAVVNRDVPDYAIVAGVPARVIKYRFQPEEIEMLNKVKWWDWTDQEIARNSEYLKDPVSFFKNFSSR</sequence>
<dbReference type="SUPFAM" id="SSF51161">
    <property type="entry name" value="Trimeric LpxA-like enzymes"/>
    <property type="match status" value="1"/>
</dbReference>
<gene>
    <name evidence="4" type="ORF">IFO66_06485</name>
</gene>
<evidence type="ECO:0000313" key="5">
    <source>
        <dbReference type="Proteomes" id="UP000634529"/>
    </source>
</evidence>
<dbReference type="InterPro" id="IPR011004">
    <property type="entry name" value="Trimer_LpxA-like_sf"/>
</dbReference>
<dbReference type="EMBL" id="JACYTN010000003">
    <property type="protein sequence ID" value="MBD8497952.1"/>
    <property type="molecule type" value="Genomic_DNA"/>
</dbReference>
<dbReference type="SUPFAM" id="SSF53335">
    <property type="entry name" value="S-adenosyl-L-methionine-dependent methyltransferases"/>
    <property type="match status" value="1"/>
</dbReference>
<keyword evidence="1" id="KW-0808">Transferase</keyword>
<keyword evidence="2" id="KW-0677">Repeat</keyword>
<keyword evidence="5" id="KW-1185">Reference proteome</keyword>
<dbReference type="PANTHER" id="PTHR43300">
    <property type="entry name" value="ACETYLTRANSFERASE"/>
    <property type="match status" value="1"/>
</dbReference>
<evidence type="ECO:0000259" key="3">
    <source>
        <dbReference type="Pfam" id="PF08484"/>
    </source>
</evidence>
<dbReference type="Pfam" id="PF08484">
    <property type="entry name" value="Methyltransf_14"/>
    <property type="match status" value="1"/>
</dbReference>
<comment type="caution">
    <text evidence="4">The sequence shown here is derived from an EMBL/GenBank/DDBJ whole genome shotgun (WGS) entry which is preliminary data.</text>
</comment>
<accession>A0ABR9AVC5</accession>
<reference evidence="4 5" key="1">
    <citation type="submission" date="2020-09" db="EMBL/GenBank/DDBJ databases">
        <title>Paenibacillus sp. CAU 1523 isolated from sand of Haeundae Beach.</title>
        <authorList>
            <person name="Kim W."/>
        </authorList>
    </citation>
    <scope>NUCLEOTIDE SEQUENCE [LARGE SCALE GENOMIC DNA]</scope>
    <source>
        <strain evidence="4 5">CAU 1523</strain>
    </source>
</reference>
<dbReference type="PANTHER" id="PTHR43300:SF11">
    <property type="entry name" value="ACETYLTRANSFERASE RV3034C-RELATED"/>
    <property type="match status" value="1"/>
</dbReference>
<dbReference type="Proteomes" id="UP000634529">
    <property type="component" value="Unassembled WGS sequence"/>
</dbReference>
<dbReference type="InterPro" id="IPR001451">
    <property type="entry name" value="Hexapep"/>
</dbReference>
<evidence type="ECO:0000313" key="4">
    <source>
        <dbReference type="EMBL" id="MBD8497952.1"/>
    </source>
</evidence>
<feature type="domain" description="C-methyltransferase" evidence="3">
    <location>
        <begin position="11"/>
        <end position="93"/>
    </location>
</feature>